<dbReference type="Pfam" id="PF03184">
    <property type="entry name" value="DDE_1"/>
    <property type="match status" value="2"/>
</dbReference>
<dbReference type="Proteomes" id="UP001146120">
    <property type="component" value="Unassembled WGS sequence"/>
</dbReference>
<keyword evidence="3" id="KW-1185">Reference proteome</keyword>
<feature type="domain" description="DDE-1" evidence="1">
    <location>
        <begin position="183"/>
        <end position="254"/>
    </location>
</feature>
<evidence type="ECO:0000259" key="1">
    <source>
        <dbReference type="Pfam" id="PF03184"/>
    </source>
</evidence>
<dbReference type="PANTHER" id="PTHR19303">
    <property type="entry name" value="TRANSPOSON"/>
    <property type="match status" value="1"/>
</dbReference>
<sequence length="337" mass="38516">TRSPHEPVYFLSAPDNPGVRQREQNAERCRNQASKNSARAAWQQSHRAVSVGEEEFGLWKTPNPCTINNILRIGDGLDSVSNSPRTFLRNRKRVPKLKVPELVRCLEASNEWLDRFKKRNNIRAFILHGEDASTDEDTAAKAADDLKKLTALYDPNNIFNCDEAGLFYEKVADAERRSSLKKKSRISILFACNATGTEKLTPYFIGRSQRPHCFQSKSPKDEGYQYGNNKCAWITWEIFQAYLLVLDATMRAQDREYLPPNTTSRLQSLDAGVIAAIKSRHQRKMLALGLRLDDLGWNEPCKVNLRTAMEWVVDVWEETACEGDSKLLETHEDRVRL</sequence>
<name>A0AAV2YW75_9STRA</name>
<evidence type="ECO:0000313" key="2">
    <source>
        <dbReference type="EMBL" id="DAZ98245.1"/>
    </source>
</evidence>
<gene>
    <name evidence="2" type="ORF">N0F65_011713</name>
</gene>
<dbReference type="GO" id="GO:0003677">
    <property type="term" value="F:DNA binding"/>
    <property type="evidence" value="ECO:0007669"/>
    <property type="project" value="TreeGrafter"/>
</dbReference>
<organism evidence="2 3">
    <name type="scientific">Lagenidium giganteum</name>
    <dbReference type="NCBI Taxonomy" id="4803"/>
    <lineage>
        <taxon>Eukaryota</taxon>
        <taxon>Sar</taxon>
        <taxon>Stramenopiles</taxon>
        <taxon>Oomycota</taxon>
        <taxon>Peronosporomycetes</taxon>
        <taxon>Pythiales</taxon>
        <taxon>Pythiaceae</taxon>
    </lineage>
</organism>
<protein>
    <recommendedName>
        <fullName evidence="1">DDE-1 domain-containing protein</fullName>
    </recommendedName>
</protein>
<dbReference type="AlphaFoldDB" id="A0AAV2YW75"/>
<dbReference type="PANTHER" id="PTHR19303:SF73">
    <property type="entry name" value="PROTEIN PDC2"/>
    <property type="match status" value="1"/>
</dbReference>
<accession>A0AAV2YW75</accession>
<evidence type="ECO:0000313" key="3">
    <source>
        <dbReference type="Proteomes" id="UP001146120"/>
    </source>
</evidence>
<reference evidence="2" key="2">
    <citation type="journal article" date="2023" name="Microbiol Resour">
        <title>Decontamination and Annotation of the Draft Genome Sequence of the Oomycete Lagenidium giganteum ARSEF 373.</title>
        <authorList>
            <person name="Morgan W.R."/>
            <person name="Tartar A."/>
        </authorList>
    </citation>
    <scope>NUCLEOTIDE SEQUENCE</scope>
    <source>
        <strain evidence="2">ARSEF 373</strain>
    </source>
</reference>
<dbReference type="EMBL" id="DAKRPA010000112">
    <property type="protein sequence ID" value="DAZ98245.1"/>
    <property type="molecule type" value="Genomic_DNA"/>
</dbReference>
<reference evidence="2" key="1">
    <citation type="submission" date="2022-11" db="EMBL/GenBank/DDBJ databases">
        <authorList>
            <person name="Morgan W.R."/>
            <person name="Tartar A."/>
        </authorList>
    </citation>
    <scope>NUCLEOTIDE SEQUENCE</scope>
    <source>
        <strain evidence="2">ARSEF 373</strain>
    </source>
</reference>
<feature type="domain" description="DDE-1" evidence="1">
    <location>
        <begin position="257"/>
        <end position="318"/>
    </location>
</feature>
<proteinExistence type="predicted"/>
<dbReference type="InterPro" id="IPR004875">
    <property type="entry name" value="DDE_SF_endonuclease_dom"/>
</dbReference>
<dbReference type="InterPro" id="IPR050863">
    <property type="entry name" value="CenT-Element_Derived"/>
</dbReference>
<feature type="non-terminal residue" evidence="2">
    <location>
        <position position="1"/>
    </location>
</feature>
<dbReference type="GO" id="GO:0005634">
    <property type="term" value="C:nucleus"/>
    <property type="evidence" value="ECO:0007669"/>
    <property type="project" value="TreeGrafter"/>
</dbReference>
<comment type="caution">
    <text evidence="2">The sequence shown here is derived from an EMBL/GenBank/DDBJ whole genome shotgun (WGS) entry which is preliminary data.</text>
</comment>